<feature type="transmembrane region" description="Helical" evidence="1">
    <location>
        <begin position="340"/>
        <end position="358"/>
    </location>
</feature>
<dbReference type="STRING" id="1120975.SAMN02746064_01039"/>
<feature type="chain" id="PRO_5039670683" description="Cohesin domain-containing protein" evidence="2">
    <location>
        <begin position="27"/>
        <end position="362"/>
    </location>
</feature>
<name>A0A1M4VM86_9FIRM</name>
<dbReference type="RefSeq" id="WP_073270021.1">
    <property type="nucleotide sequence ID" value="NZ_FQTU01000005.1"/>
</dbReference>
<dbReference type="OrthoDB" id="2020989at2"/>
<keyword evidence="1" id="KW-1133">Transmembrane helix</keyword>
<evidence type="ECO:0000256" key="2">
    <source>
        <dbReference type="SAM" id="SignalP"/>
    </source>
</evidence>
<dbReference type="Proteomes" id="UP000184251">
    <property type="component" value="Unassembled WGS sequence"/>
</dbReference>
<dbReference type="EMBL" id="FQTU01000005">
    <property type="protein sequence ID" value="SHE69910.1"/>
    <property type="molecule type" value="Genomic_DNA"/>
</dbReference>
<evidence type="ECO:0000313" key="3">
    <source>
        <dbReference type="EMBL" id="SHE69910.1"/>
    </source>
</evidence>
<organism evidence="3 4">
    <name type="scientific">Alkalibacter saccharofermentans DSM 14828</name>
    <dbReference type="NCBI Taxonomy" id="1120975"/>
    <lineage>
        <taxon>Bacteria</taxon>
        <taxon>Bacillati</taxon>
        <taxon>Bacillota</taxon>
        <taxon>Clostridia</taxon>
        <taxon>Eubacteriales</taxon>
        <taxon>Eubacteriaceae</taxon>
        <taxon>Alkalibacter</taxon>
    </lineage>
</organism>
<keyword evidence="2" id="KW-0732">Signal</keyword>
<gene>
    <name evidence="3" type="ORF">SAMN02746064_01039</name>
</gene>
<protein>
    <recommendedName>
        <fullName evidence="5">Cohesin domain-containing protein</fullName>
    </recommendedName>
</protein>
<evidence type="ECO:0008006" key="5">
    <source>
        <dbReference type="Google" id="ProtNLM"/>
    </source>
</evidence>
<dbReference type="AlphaFoldDB" id="A0A1M4VM86"/>
<evidence type="ECO:0000313" key="4">
    <source>
        <dbReference type="Proteomes" id="UP000184251"/>
    </source>
</evidence>
<keyword evidence="4" id="KW-1185">Reference proteome</keyword>
<reference evidence="3 4" key="1">
    <citation type="submission" date="2016-11" db="EMBL/GenBank/DDBJ databases">
        <authorList>
            <person name="Jaros S."/>
            <person name="Januszkiewicz K."/>
            <person name="Wedrychowicz H."/>
        </authorList>
    </citation>
    <scope>NUCLEOTIDE SEQUENCE [LARGE SCALE GENOMIC DNA]</scope>
    <source>
        <strain evidence="3 4">DSM 14828</strain>
    </source>
</reference>
<sequence>MNPIKIFKNVLVVSLVLLIISGSVSAQEASIKITTHPRQIEKGDVFSVIISVESSGESIGTVIAGLSYDARIMEYDTGGGNAIMISDGKGGISDFNTGGAKTVVYELSFVAKATGTGRFSVDQSEIIGGETGISLGNPSAGINISVKNPVEETIEEAPKVDPEEDPVKITIGDEDYYILRDISGVALPEGFEKSGFKYKSHKVAAAENKTKDIIIMYIMNEKMESAFYLYDQDDGAFYPYVSLQTDHSHIILPIDIEVEGFEKMDFVELDASVEVLVSTDGTRDFYIVKAVASGGDIGYYLYDLQERTLQRVNVNGNEAVFTDEVKGLSVLMEDDRVRNAFFILASVCVLLGISWAVLRRKA</sequence>
<evidence type="ECO:0000256" key="1">
    <source>
        <dbReference type="SAM" id="Phobius"/>
    </source>
</evidence>
<keyword evidence="1" id="KW-0812">Transmembrane</keyword>
<proteinExistence type="predicted"/>
<accession>A0A1M4VM86</accession>
<feature type="signal peptide" evidence="2">
    <location>
        <begin position="1"/>
        <end position="26"/>
    </location>
</feature>
<keyword evidence="1" id="KW-0472">Membrane</keyword>